<name>A0A8S5Q663_9CAUD</name>
<accession>A0A8S5Q663</accession>
<sequence>MTPEEAISNKIEELEYLKKGRKMDKIINTYKGFDKNLCCRDMQYEIGKSYEEPNAGVCNKGFHACERPLDVFKYYPPATSRFCETEQSGEISKASDDTKVSSTKIKIGAEIGIPGLVKAQIEWTKAHTTNENTDSDRATAGDYGAATAGKYGAATAGYCGAATSRGSAAVGADGLAVARGYGVKVRGGLGAILVIAEENITDYNVMNWIAAQVDGVAIKADTWYRLNKDGHLEEICELKE</sequence>
<dbReference type="EMBL" id="BK015578">
    <property type="protein sequence ID" value="DAE14283.1"/>
    <property type="molecule type" value="Genomic_DNA"/>
</dbReference>
<evidence type="ECO:0000259" key="1">
    <source>
        <dbReference type="Pfam" id="PF24703"/>
    </source>
</evidence>
<feature type="domain" description="DUF7666" evidence="1">
    <location>
        <begin position="28"/>
        <end position="118"/>
    </location>
</feature>
<protein>
    <recommendedName>
        <fullName evidence="1">DUF7666 domain-containing protein</fullName>
    </recommendedName>
</protein>
<reference evidence="2" key="1">
    <citation type="journal article" date="2021" name="Proc. Natl. Acad. Sci. U.S.A.">
        <title>A Catalog of Tens of Thousands of Viruses from Human Metagenomes Reveals Hidden Associations with Chronic Diseases.</title>
        <authorList>
            <person name="Tisza M.J."/>
            <person name="Buck C.B."/>
        </authorList>
    </citation>
    <scope>NUCLEOTIDE SEQUENCE</scope>
    <source>
        <strain evidence="2">Ct0uL16</strain>
    </source>
</reference>
<dbReference type="Pfam" id="PF24703">
    <property type="entry name" value="DUF7666"/>
    <property type="match status" value="1"/>
</dbReference>
<dbReference type="InterPro" id="IPR056083">
    <property type="entry name" value="DUF7666"/>
</dbReference>
<organism evidence="2">
    <name type="scientific">Siphoviridae sp. ct0uL16</name>
    <dbReference type="NCBI Taxonomy" id="2825299"/>
    <lineage>
        <taxon>Viruses</taxon>
        <taxon>Duplodnaviria</taxon>
        <taxon>Heunggongvirae</taxon>
        <taxon>Uroviricota</taxon>
        <taxon>Caudoviricetes</taxon>
    </lineage>
</organism>
<evidence type="ECO:0000313" key="2">
    <source>
        <dbReference type="EMBL" id="DAE14283.1"/>
    </source>
</evidence>
<proteinExistence type="predicted"/>